<dbReference type="Proteomes" id="UP000789359">
    <property type="component" value="Unassembled WGS sequence"/>
</dbReference>
<dbReference type="NCBIfam" id="TIGR01554">
    <property type="entry name" value="major_cap_HK97"/>
    <property type="match status" value="1"/>
</dbReference>
<accession>A0ABM8Q5S6</accession>
<protein>
    <recommendedName>
        <fullName evidence="2">Phage capsid-like C-terminal domain-containing protein</fullName>
    </recommendedName>
</protein>
<evidence type="ECO:0000313" key="3">
    <source>
        <dbReference type="EMBL" id="CAD7288239.1"/>
    </source>
</evidence>
<dbReference type="InterPro" id="IPR054612">
    <property type="entry name" value="Phage_capsid-like_C"/>
</dbReference>
<name>A0ABM8Q5S6_9BACT</name>
<dbReference type="RefSeq" id="WP_230056961.1">
    <property type="nucleotide sequence ID" value="NZ_CAJHOE010000002.1"/>
</dbReference>
<reference evidence="3 4" key="1">
    <citation type="submission" date="2020-11" db="EMBL/GenBank/DDBJ databases">
        <authorList>
            <person name="Peeters C."/>
        </authorList>
    </citation>
    <scope>NUCLEOTIDE SEQUENCE [LARGE SCALE GENOMIC DNA]</scope>
    <source>
        <strain evidence="3 4">LMG 8286</strain>
    </source>
</reference>
<dbReference type="Pfam" id="PF05065">
    <property type="entry name" value="Phage_capsid"/>
    <property type="match status" value="1"/>
</dbReference>
<dbReference type="SUPFAM" id="SSF56563">
    <property type="entry name" value="Major capsid protein gp5"/>
    <property type="match status" value="1"/>
</dbReference>
<organism evidence="3 4">
    <name type="scientific">Campylobacter suis</name>
    <dbReference type="NCBI Taxonomy" id="2790657"/>
    <lineage>
        <taxon>Bacteria</taxon>
        <taxon>Pseudomonadati</taxon>
        <taxon>Campylobacterota</taxon>
        <taxon>Epsilonproteobacteria</taxon>
        <taxon>Campylobacterales</taxon>
        <taxon>Campylobacteraceae</taxon>
        <taxon>Campylobacter</taxon>
    </lineage>
</organism>
<keyword evidence="4" id="KW-1185">Reference proteome</keyword>
<evidence type="ECO:0000256" key="1">
    <source>
        <dbReference type="ARBA" id="ARBA00004328"/>
    </source>
</evidence>
<evidence type="ECO:0000313" key="4">
    <source>
        <dbReference type="Proteomes" id="UP000789359"/>
    </source>
</evidence>
<sequence length="561" mass="62322">MKIKDLEGGLKFSAKKSAVDEEALSVSFVALSKDNMHKRSFFGEDYYLSVDTASMQWEAKTLYKDHDVSFETALGKITDVKFENGSFKAKVEFFKDIPESYQAFLKFKNGLSDSVSVGMSDYEISEKLSVDGVSHYEIANGKIYELSAVWQGADPNAKIANFNKNQKQGEVKMNPETNPEVAELTAKNTELQKRADENKQIIELAQILGESEKGLEAINNGVSFNAFSKQMAELSKSAKYESINVAPKATDKREFSLANIIKSSTGIRTDLGYENSFIQDNGRYALPDEFYAKFAAVKTTDATSIIDRAYRSDLLIEALKQESELLNKVTWLTGLSQEVEIPRDNSAFEAYFVNEGDQATPQNLDFDTIKLSSHTLSARIAITRKMLLMSAIDLESYIYSKFRDAIRSKLEDTLIHGTTPIKGIFNTSGVQTHDGFIAAPTLESTLKFSTLLDSAKIDTTRAVFFANGASLNKLRATSRESGTERKLLEGNDLQGYEAFKCNKLADGELIFADFSQLYAATFGQLEFIPRQIGGGSIEIEVFLEVDAKIAREKAFVISKNA</sequence>
<proteinExistence type="predicted"/>
<dbReference type="Gene3D" id="3.30.2400.10">
    <property type="entry name" value="Major capsid protein gp5"/>
    <property type="match status" value="1"/>
</dbReference>
<dbReference type="InterPro" id="IPR024455">
    <property type="entry name" value="Phage_capsid"/>
</dbReference>
<comment type="subcellular location">
    <subcellularLocation>
        <location evidence="1">Virion</location>
    </subcellularLocation>
</comment>
<dbReference type="EMBL" id="CAJHOE010000002">
    <property type="protein sequence ID" value="CAD7288239.1"/>
    <property type="molecule type" value="Genomic_DNA"/>
</dbReference>
<gene>
    <name evidence="3" type="ORF">LMG8286_01207</name>
</gene>
<comment type="caution">
    <text evidence="3">The sequence shown here is derived from an EMBL/GenBank/DDBJ whole genome shotgun (WGS) entry which is preliminary data.</text>
</comment>
<feature type="domain" description="Phage capsid-like C-terminal" evidence="2">
    <location>
        <begin position="312"/>
        <end position="558"/>
    </location>
</feature>
<evidence type="ECO:0000259" key="2">
    <source>
        <dbReference type="Pfam" id="PF05065"/>
    </source>
</evidence>